<keyword evidence="3" id="KW-0067">ATP-binding</keyword>
<proteinExistence type="inferred from homology"/>
<dbReference type="GO" id="GO:0140662">
    <property type="term" value="F:ATP-dependent protein folding chaperone"/>
    <property type="evidence" value="ECO:0007669"/>
    <property type="project" value="InterPro"/>
</dbReference>
<dbReference type="PANTHER" id="PTHR19375">
    <property type="entry name" value="HEAT SHOCK PROTEIN 70KDA"/>
    <property type="match status" value="1"/>
</dbReference>
<dbReference type="SUPFAM" id="SSF53067">
    <property type="entry name" value="Actin-like ATPase domain"/>
    <property type="match status" value="1"/>
</dbReference>
<keyword evidence="2" id="KW-0547">Nucleotide-binding</keyword>
<evidence type="ECO:0000256" key="2">
    <source>
        <dbReference type="ARBA" id="ARBA00022741"/>
    </source>
</evidence>
<protein>
    <recommendedName>
        <fullName evidence="7">Heat shock protein 70</fullName>
    </recommendedName>
</protein>
<gene>
    <name evidence="4" type="ORF">OVA965_LOCUS32268</name>
    <name evidence="5" type="ORF">TMI583_LOCUS33122</name>
</gene>
<dbReference type="Proteomes" id="UP000682733">
    <property type="component" value="Unassembled WGS sequence"/>
</dbReference>
<dbReference type="PRINTS" id="PR00301">
    <property type="entry name" value="HEATSHOCK70"/>
</dbReference>
<evidence type="ECO:0000256" key="3">
    <source>
        <dbReference type="ARBA" id="ARBA00022840"/>
    </source>
</evidence>
<dbReference type="InterPro" id="IPR013126">
    <property type="entry name" value="Hsp_70_fam"/>
</dbReference>
<organism evidence="5 6">
    <name type="scientific">Didymodactylos carnosus</name>
    <dbReference type="NCBI Taxonomy" id="1234261"/>
    <lineage>
        <taxon>Eukaryota</taxon>
        <taxon>Metazoa</taxon>
        <taxon>Spiralia</taxon>
        <taxon>Gnathifera</taxon>
        <taxon>Rotifera</taxon>
        <taxon>Eurotatoria</taxon>
        <taxon>Bdelloidea</taxon>
        <taxon>Philodinida</taxon>
        <taxon>Philodinidae</taxon>
        <taxon>Didymodactylos</taxon>
    </lineage>
</organism>
<evidence type="ECO:0000313" key="6">
    <source>
        <dbReference type="Proteomes" id="UP000682733"/>
    </source>
</evidence>
<evidence type="ECO:0008006" key="7">
    <source>
        <dbReference type="Google" id="ProtNLM"/>
    </source>
</evidence>
<dbReference type="Pfam" id="PF00012">
    <property type="entry name" value="HSP70"/>
    <property type="match status" value="1"/>
</dbReference>
<evidence type="ECO:0000313" key="5">
    <source>
        <dbReference type="EMBL" id="CAF4192633.1"/>
    </source>
</evidence>
<dbReference type="Proteomes" id="UP000677228">
    <property type="component" value="Unassembled WGS sequence"/>
</dbReference>
<dbReference type="GO" id="GO:0005524">
    <property type="term" value="F:ATP binding"/>
    <property type="evidence" value="ECO:0007669"/>
    <property type="project" value="UniProtKB-KW"/>
</dbReference>
<reference evidence="5" key="1">
    <citation type="submission" date="2021-02" db="EMBL/GenBank/DDBJ databases">
        <authorList>
            <person name="Nowell W R."/>
        </authorList>
    </citation>
    <scope>NUCLEOTIDE SEQUENCE</scope>
</reference>
<evidence type="ECO:0000256" key="1">
    <source>
        <dbReference type="ARBA" id="ARBA00007381"/>
    </source>
</evidence>
<comment type="caution">
    <text evidence="5">The sequence shown here is derived from an EMBL/GenBank/DDBJ whole genome shotgun (WGS) entry which is preliminary data.</text>
</comment>
<dbReference type="EMBL" id="CAJOBA010046706">
    <property type="protein sequence ID" value="CAF4192633.1"/>
    <property type="molecule type" value="Genomic_DNA"/>
</dbReference>
<evidence type="ECO:0000313" key="4">
    <source>
        <dbReference type="EMBL" id="CAF1384484.1"/>
    </source>
</evidence>
<dbReference type="Gene3D" id="3.30.30.30">
    <property type="match status" value="1"/>
</dbReference>
<comment type="similarity">
    <text evidence="1">Belongs to the heat shock protein 70 family.</text>
</comment>
<dbReference type="InterPro" id="IPR018181">
    <property type="entry name" value="Heat_shock_70_CS"/>
</dbReference>
<dbReference type="EMBL" id="CAJNOK010025010">
    <property type="protein sequence ID" value="CAF1384484.1"/>
    <property type="molecule type" value="Genomic_DNA"/>
</dbReference>
<dbReference type="PROSITE" id="PS00297">
    <property type="entry name" value="HSP70_1"/>
    <property type="match status" value="1"/>
</dbReference>
<accession>A0A8S2RZN5</accession>
<dbReference type="FunFam" id="3.30.30.30:FF:000001">
    <property type="entry name" value="heat shock 70 kDa protein-like"/>
    <property type="match status" value="1"/>
</dbReference>
<dbReference type="Gene3D" id="3.30.420.40">
    <property type="match status" value="1"/>
</dbReference>
<dbReference type="InterPro" id="IPR043129">
    <property type="entry name" value="ATPase_NBD"/>
</dbReference>
<name>A0A8S2RZN5_9BILA</name>
<sequence length="143" mass="16209">MSSQAIGIDLGTTSSCVGVYQNGKVKILTDSHGNSRIPSYVAFTQTQKLVGEQAKILAIKNPFNTIFNAKRLIGKTYNDPTVQADMRYWPFRIINDDGKPKIQVEYKYETKIFTPEQISSMILTKLKQIAESYLGMFFQTKTR</sequence>
<dbReference type="AlphaFoldDB" id="A0A8S2RZN5"/>